<evidence type="ECO:0000256" key="5">
    <source>
        <dbReference type="ARBA" id="ARBA00022960"/>
    </source>
</evidence>
<evidence type="ECO:0000256" key="3">
    <source>
        <dbReference type="ARBA" id="ARBA00022475"/>
    </source>
</evidence>
<evidence type="ECO:0000313" key="8">
    <source>
        <dbReference type="EMBL" id="KTC98502.1"/>
    </source>
</evidence>
<reference evidence="8 9" key="1">
    <citation type="submission" date="2015-11" db="EMBL/GenBank/DDBJ databases">
        <title>Genomic analysis of 38 Legionella species identifies large and diverse effector repertoires.</title>
        <authorList>
            <person name="Burstein D."/>
            <person name="Amaro F."/>
            <person name="Zusman T."/>
            <person name="Lifshitz Z."/>
            <person name="Cohen O."/>
            <person name="Gilbert J.A."/>
            <person name="Pupko T."/>
            <person name="Shuman H.A."/>
            <person name="Segal G."/>
        </authorList>
    </citation>
    <scope>NUCLEOTIDE SEQUENCE [LARGE SCALE GENOMIC DNA]</scope>
    <source>
        <strain evidence="8 9">ATCC 49504</strain>
    </source>
</reference>
<comment type="caution">
    <text evidence="8">The sequence shown here is derived from an EMBL/GenBank/DDBJ whole genome shotgun (WGS) entry which is preliminary data.</text>
</comment>
<dbReference type="InterPro" id="IPR026034">
    <property type="entry name" value="MreD_proteobac"/>
</dbReference>
<keyword evidence="9" id="KW-1185">Reference proteome</keyword>
<proteinExistence type="inferred from homology"/>
<comment type="subcellular location">
    <subcellularLocation>
        <location evidence="1">Cell membrane</location>
        <topology evidence="1">Multi-pass membrane protein</topology>
    </subcellularLocation>
</comment>
<evidence type="ECO:0000313" key="9">
    <source>
        <dbReference type="Proteomes" id="UP000054785"/>
    </source>
</evidence>
<evidence type="ECO:0000256" key="7">
    <source>
        <dbReference type="ARBA" id="ARBA00023136"/>
    </source>
</evidence>
<comment type="similarity">
    <text evidence="2">Belongs to the MreD family.</text>
</comment>
<dbReference type="Pfam" id="PF04093">
    <property type="entry name" value="MreD"/>
    <property type="match status" value="1"/>
</dbReference>
<dbReference type="PANTHER" id="PTHR37484:SF1">
    <property type="entry name" value="ROD SHAPE-DETERMINING PROTEIN MRED"/>
    <property type="match status" value="1"/>
</dbReference>
<dbReference type="RefSeq" id="WP_028385742.1">
    <property type="nucleotide sequence ID" value="NZ_CAAAHN010000006.1"/>
</dbReference>
<dbReference type="OrthoDB" id="6647425at2"/>
<gene>
    <name evidence="8" type="primary">mreD</name>
    <name evidence="8" type="ORF">Lgee_1579</name>
</gene>
<sequence length="162" mass="17636">MNSHTRRLTLALVAALLLSILPLPQAWTALRPPWVLLLMLYVRFYLPGSFRVGVVMFAGLCLDVLLATVIGEHSFALLLATWLAGSKARRFGFFSTGQQVGFVGLLCLVYQGSSALVNALSGYHYSLLNVVGSALFGLIFWPWAKALADATLIKAPVHRGAY</sequence>
<protein>
    <submittedName>
        <fullName evidence="8">Rod shape-determining protein MreD</fullName>
    </submittedName>
</protein>
<evidence type="ECO:0000256" key="1">
    <source>
        <dbReference type="ARBA" id="ARBA00004651"/>
    </source>
</evidence>
<dbReference type="PANTHER" id="PTHR37484">
    <property type="entry name" value="ROD SHAPE-DETERMINING PROTEIN MRED"/>
    <property type="match status" value="1"/>
</dbReference>
<dbReference type="STRING" id="45065.Lgee_1579"/>
<dbReference type="EMBL" id="LNYC01000063">
    <property type="protein sequence ID" value="KTC98502.1"/>
    <property type="molecule type" value="Genomic_DNA"/>
</dbReference>
<accession>A0A0W0TSF8</accession>
<evidence type="ECO:0000256" key="2">
    <source>
        <dbReference type="ARBA" id="ARBA00007776"/>
    </source>
</evidence>
<dbReference type="GO" id="GO:0005886">
    <property type="term" value="C:plasma membrane"/>
    <property type="evidence" value="ECO:0007669"/>
    <property type="project" value="UniProtKB-SubCell"/>
</dbReference>
<evidence type="ECO:0000256" key="6">
    <source>
        <dbReference type="ARBA" id="ARBA00022989"/>
    </source>
</evidence>
<keyword evidence="7" id="KW-0472">Membrane</keyword>
<keyword evidence="3" id="KW-1003">Cell membrane</keyword>
<keyword evidence="4" id="KW-0812">Transmembrane</keyword>
<dbReference type="AlphaFoldDB" id="A0A0W0TSF8"/>
<keyword evidence="6" id="KW-1133">Transmembrane helix</keyword>
<dbReference type="GO" id="GO:0008360">
    <property type="term" value="P:regulation of cell shape"/>
    <property type="evidence" value="ECO:0007669"/>
    <property type="project" value="UniProtKB-KW"/>
</dbReference>
<evidence type="ECO:0000256" key="4">
    <source>
        <dbReference type="ARBA" id="ARBA00022692"/>
    </source>
</evidence>
<organism evidence="8 9">
    <name type="scientific">Legionella geestiana</name>
    <dbReference type="NCBI Taxonomy" id="45065"/>
    <lineage>
        <taxon>Bacteria</taxon>
        <taxon>Pseudomonadati</taxon>
        <taxon>Pseudomonadota</taxon>
        <taxon>Gammaproteobacteria</taxon>
        <taxon>Legionellales</taxon>
        <taxon>Legionellaceae</taxon>
        <taxon>Legionella</taxon>
    </lineage>
</organism>
<keyword evidence="5" id="KW-0133">Cell shape</keyword>
<dbReference type="InterPro" id="IPR007227">
    <property type="entry name" value="Cell_shape_determining_MreD"/>
</dbReference>
<dbReference type="NCBIfam" id="TIGR03426">
    <property type="entry name" value="shape_MreD"/>
    <property type="match status" value="1"/>
</dbReference>
<dbReference type="PATRIC" id="fig|45065.4.peg.1715"/>
<dbReference type="Proteomes" id="UP000054785">
    <property type="component" value="Unassembled WGS sequence"/>
</dbReference>
<name>A0A0W0TSF8_9GAMM</name>